<keyword evidence="2" id="KW-1133">Transmembrane helix</keyword>
<reference evidence="3 4" key="1">
    <citation type="journal article" date="2018" name="Evol. Lett.">
        <title>Horizontal gene cluster transfer increased hallucinogenic mushroom diversity.</title>
        <authorList>
            <person name="Reynolds H.T."/>
            <person name="Vijayakumar V."/>
            <person name="Gluck-Thaler E."/>
            <person name="Korotkin H.B."/>
            <person name="Matheny P.B."/>
            <person name="Slot J.C."/>
        </authorList>
    </citation>
    <scope>NUCLEOTIDE SEQUENCE [LARGE SCALE GENOMIC DNA]</scope>
    <source>
        <strain evidence="3 4">SRW20</strain>
    </source>
</reference>
<sequence>MVAHVRPMHVGRAFDPLSAPSGVAGIDGGVATTVDPADASQVTSLAVDGAATPGPTQSAPPLDITDPGSLPATTVSSPFSQQPTPSPSPDASAAPTAVAAASTIPLSTVVGSCVGAFIGATALIVLGLWFYRRYSRSLKQRSRARGPLHSRNVRGDEQRRRSRLEPWNKLDDEGDNKYQMTETKEVDQVAPMEKLTMFKKTPSVRTAYTHKSTDVSAFHYPESYAEFDPKLAQTLNAGKPAMPEPKPFLAQVDMGGDMSWDTDTIGKGSFFSANSQISSPTTRMAIPTPPPVEPTAHRWESAEVVQYSDATSAAESTDPFNRDSESEHRKSVHNPFFNAQDYQPRSRSNSVTKSAKAKGKERMRYSQASQATDPFDDPNGEMNLPPRPVFAHHVASASSSSTESKEKALQSLIAALDMPEDQVRDRLRIASMQPSIISQASSALAYEEDMSKEFPLPPSRPGGSSSS</sequence>
<evidence type="ECO:0000313" key="4">
    <source>
        <dbReference type="Proteomes" id="UP000284706"/>
    </source>
</evidence>
<proteinExistence type="predicted"/>
<feature type="region of interest" description="Disordered" evidence="1">
    <location>
        <begin position="306"/>
        <end position="387"/>
    </location>
</feature>
<dbReference type="InParanoid" id="A0A409VSK2"/>
<comment type="caution">
    <text evidence="3">The sequence shown here is derived from an EMBL/GenBank/DDBJ whole genome shotgun (WGS) entry which is preliminary data.</text>
</comment>
<evidence type="ECO:0000313" key="3">
    <source>
        <dbReference type="EMBL" id="PPQ69166.1"/>
    </source>
</evidence>
<name>A0A409VSK2_9AGAR</name>
<dbReference type="OrthoDB" id="2670057at2759"/>
<organism evidence="3 4">
    <name type="scientific">Gymnopilus dilepis</name>
    <dbReference type="NCBI Taxonomy" id="231916"/>
    <lineage>
        <taxon>Eukaryota</taxon>
        <taxon>Fungi</taxon>
        <taxon>Dikarya</taxon>
        <taxon>Basidiomycota</taxon>
        <taxon>Agaricomycotina</taxon>
        <taxon>Agaricomycetes</taxon>
        <taxon>Agaricomycetidae</taxon>
        <taxon>Agaricales</taxon>
        <taxon>Agaricineae</taxon>
        <taxon>Hymenogastraceae</taxon>
        <taxon>Gymnopilus</taxon>
    </lineage>
</organism>
<feature type="region of interest" description="Disordered" evidence="1">
    <location>
        <begin position="48"/>
        <end position="93"/>
    </location>
</feature>
<feature type="transmembrane region" description="Helical" evidence="2">
    <location>
        <begin position="109"/>
        <end position="131"/>
    </location>
</feature>
<feature type="compositionally biased region" description="Low complexity" evidence="1">
    <location>
        <begin position="73"/>
        <end position="93"/>
    </location>
</feature>
<feature type="compositionally biased region" description="Basic residues" evidence="1">
    <location>
        <begin position="141"/>
        <end position="152"/>
    </location>
</feature>
<feature type="compositionally biased region" description="Polar residues" evidence="1">
    <location>
        <begin position="308"/>
        <end position="319"/>
    </location>
</feature>
<dbReference type="Proteomes" id="UP000284706">
    <property type="component" value="Unassembled WGS sequence"/>
</dbReference>
<gene>
    <name evidence="3" type="ORF">CVT26_003540</name>
</gene>
<feature type="compositionally biased region" description="Basic and acidic residues" evidence="1">
    <location>
        <begin position="320"/>
        <end position="329"/>
    </location>
</feature>
<evidence type="ECO:0000256" key="1">
    <source>
        <dbReference type="SAM" id="MobiDB-lite"/>
    </source>
</evidence>
<feature type="region of interest" description="Disordered" evidence="1">
    <location>
        <begin position="141"/>
        <end position="175"/>
    </location>
</feature>
<dbReference type="EMBL" id="NHYE01005579">
    <property type="protein sequence ID" value="PPQ69166.1"/>
    <property type="molecule type" value="Genomic_DNA"/>
</dbReference>
<feature type="region of interest" description="Disordered" evidence="1">
    <location>
        <begin position="448"/>
        <end position="467"/>
    </location>
</feature>
<keyword evidence="2" id="KW-0472">Membrane</keyword>
<feature type="compositionally biased region" description="Basic and acidic residues" evidence="1">
    <location>
        <begin position="153"/>
        <end position="171"/>
    </location>
</feature>
<protein>
    <submittedName>
        <fullName evidence="3">Uncharacterized protein</fullName>
    </submittedName>
</protein>
<evidence type="ECO:0000256" key="2">
    <source>
        <dbReference type="SAM" id="Phobius"/>
    </source>
</evidence>
<keyword evidence="2" id="KW-0812">Transmembrane</keyword>
<feature type="compositionally biased region" description="Polar residues" evidence="1">
    <location>
        <begin position="340"/>
        <end position="353"/>
    </location>
</feature>
<keyword evidence="4" id="KW-1185">Reference proteome</keyword>
<accession>A0A409VSK2</accession>
<dbReference type="AlphaFoldDB" id="A0A409VSK2"/>